<dbReference type="Gene3D" id="3.40.50.300">
    <property type="entry name" value="P-loop containing nucleotide triphosphate hydrolases"/>
    <property type="match status" value="1"/>
</dbReference>
<evidence type="ECO:0000256" key="1">
    <source>
        <dbReference type="ARBA" id="ARBA00022737"/>
    </source>
</evidence>
<comment type="caution">
    <text evidence="7">The sequence shown here is derived from an EMBL/GenBank/DDBJ whole genome shotgun (WGS) entry which is preliminary data.</text>
</comment>
<evidence type="ECO:0000313" key="8">
    <source>
        <dbReference type="Proteomes" id="UP001187192"/>
    </source>
</evidence>
<evidence type="ECO:0000256" key="3">
    <source>
        <dbReference type="ARBA" id="ARBA00022821"/>
    </source>
</evidence>
<evidence type="ECO:0000313" key="7">
    <source>
        <dbReference type="EMBL" id="GMN31234.1"/>
    </source>
</evidence>
<dbReference type="GO" id="GO:0005524">
    <property type="term" value="F:ATP binding"/>
    <property type="evidence" value="ECO:0007669"/>
    <property type="project" value="UniProtKB-KW"/>
</dbReference>
<name>A0AA87ZDX9_FICCA</name>
<feature type="domain" description="Disease resistance N-terminal" evidence="6">
    <location>
        <begin position="2"/>
        <end position="56"/>
    </location>
</feature>
<dbReference type="InterPro" id="IPR041118">
    <property type="entry name" value="Rx_N"/>
</dbReference>
<dbReference type="GO" id="GO:0006952">
    <property type="term" value="P:defense response"/>
    <property type="evidence" value="ECO:0007669"/>
    <property type="project" value="UniProtKB-KW"/>
</dbReference>
<accession>A0AA87ZDX9</accession>
<keyword evidence="2" id="KW-0547">Nucleotide-binding</keyword>
<dbReference type="InterPro" id="IPR042197">
    <property type="entry name" value="Apaf_helical"/>
</dbReference>
<reference evidence="7" key="1">
    <citation type="submission" date="2023-07" db="EMBL/GenBank/DDBJ databases">
        <title>draft genome sequence of fig (Ficus carica).</title>
        <authorList>
            <person name="Takahashi T."/>
            <person name="Nishimura K."/>
        </authorList>
    </citation>
    <scope>NUCLEOTIDE SEQUENCE</scope>
</reference>
<organism evidence="7 8">
    <name type="scientific">Ficus carica</name>
    <name type="common">Common fig</name>
    <dbReference type="NCBI Taxonomy" id="3494"/>
    <lineage>
        <taxon>Eukaryota</taxon>
        <taxon>Viridiplantae</taxon>
        <taxon>Streptophyta</taxon>
        <taxon>Embryophyta</taxon>
        <taxon>Tracheophyta</taxon>
        <taxon>Spermatophyta</taxon>
        <taxon>Magnoliopsida</taxon>
        <taxon>eudicotyledons</taxon>
        <taxon>Gunneridae</taxon>
        <taxon>Pentapetalae</taxon>
        <taxon>rosids</taxon>
        <taxon>fabids</taxon>
        <taxon>Rosales</taxon>
        <taxon>Moraceae</taxon>
        <taxon>Ficeae</taxon>
        <taxon>Ficus</taxon>
    </lineage>
</organism>
<evidence type="ECO:0000259" key="5">
    <source>
        <dbReference type="Pfam" id="PF00931"/>
    </source>
</evidence>
<feature type="domain" description="NB-ARC" evidence="5">
    <location>
        <begin position="125"/>
        <end position="298"/>
    </location>
</feature>
<dbReference type="Pfam" id="PF00931">
    <property type="entry name" value="NB-ARC"/>
    <property type="match status" value="1"/>
</dbReference>
<dbReference type="SUPFAM" id="SSF52540">
    <property type="entry name" value="P-loop containing nucleoside triphosphate hydrolases"/>
    <property type="match status" value="1"/>
</dbReference>
<dbReference type="Pfam" id="PF18052">
    <property type="entry name" value="Rx_N"/>
    <property type="match status" value="1"/>
</dbReference>
<keyword evidence="4" id="KW-0067">ATP-binding</keyword>
<protein>
    <submittedName>
        <fullName evidence="7">Uncharacterized protein</fullName>
    </submittedName>
</protein>
<dbReference type="EMBL" id="BTGU01008625">
    <property type="protein sequence ID" value="GMN31234.1"/>
    <property type="molecule type" value="Genomic_DNA"/>
</dbReference>
<dbReference type="AlphaFoldDB" id="A0AA87ZDX9"/>
<evidence type="ECO:0000259" key="6">
    <source>
        <dbReference type="Pfam" id="PF18052"/>
    </source>
</evidence>
<dbReference type="Proteomes" id="UP001187192">
    <property type="component" value="Unassembled WGS sequence"/>
</dbReference>
<evidence type="ECO:0000256" key="4">
    <source>
        <dbReference type="ARBA" id="ARBA00022840"/>
    </source>
</evidence>
<evidence type="ECO:0000256" key="2">
    <source>
        <dbReference type="ARBA" id="ARBA00022741"/>
    </source>
</evidence>
<proteinExistence type="predicted"/>
<dbReference type="PRINTS" id="PR00364">
    <property type="entry name" value="DISEASERSIST"/>
</dbReference>
<dbReference type="InterPro" id="IPR027417">
    <property type="entry name" value="P-loop_NTPase"/>
</dbReference>
<dbReference type="PANTHER" id="PTHR36766">
    <property type="entry name" value="PLANT BROAD-SPECTRUM MILDEW RESISTANCE PROTEIN RPW8"/>
    <property type="match status" value="1"/>
</dbReference>
<dbReference type="Gene3D" id="1.10.8.430">
    <property type="entry name" value="Helical domain of apoptotic protease-activating factors"/>
    <property type="match status" value="1"/>
</dbReference>
<dbReference type="Gramene" id="FCD_00022943-RA">
    <property type="protein sequence ID" value="FCD_00022943-RA:cds"/>
    <property type="gene ID" value="FCD_00022943"/>
</dbReference>
<sequence>MLLSANQLLDDAEEKQLASSNVREWLFELKDTIYEAEDVLDEINYRALRYEQKRSKPSSKRFQFFLNCFSTFDEATERKIVNILDRLKFIIEQKDVLGLKQRGTSRFSQRLLAPLADESCVYGRNDDKEKVIELLVSDSGSSSNKIFVISITGMGGIGKTTFAQLVYEESIVKSQFLIRSWVIVSNGYTFSITAKRIMDEVISHECKIEDPNQLQHALKEALSDRRFLLVLDDAWDESYAHLEPLMSCFQSGACGSMIIVTTSSDTIAEKMGTVPTHYLQTVSDDACLMIFENLVFKDAKSETNQELHAIGRDIVRKCKGVPLAVKSLADLLRSVPDLEEWKRH</sequence>
<dbReference type="GO" id="GO:0043531">
    <property type="term" value="F:ADP binding"/>
    <property type="evidence" value="ECO:0007669"/>
    <property type="project" value="InterPro"/>
</dbReference>
<keyword evidence="8" id="KW-1185">Reference proteome</keyword>
<gene>
    <name evidence="7" type="ORF">TIFTF001_050720</name>
</gene>
<keyword evidence="3" id="KW-0611">Plant defense</keyword>
<keyword evidence="1" id="KW-0677">Repeat</keyword>
<dbReference type="PANTHER" id="PTHR36766:SF40">
    <property type="entry name" value="DISEASE RESISTANCE PROTEIN RGA3"/>
    <property type="match status" value="1"/>
</dbReference>
<dbReference type="InterPro" id="IPR002182">
    <property type="entry name" value="NB-ARC"/>
</dbReference>
<dbReference type="Gene3D" id="1.20.5.4130">
    <property type="match status" value="1"/>
</dbReference>